<dbReference type="GO" id="GO:0055091">
    <property type="term" value="P:phospholipid homeostasis"/>
    <property type="evidence" value="ECO:0007669"/>
    <property type="project" value="TreeGrafter"/>
</dbReference>
<evidence type="ECO:0000256" key="4">
    <source>
        <dbReference type="ARBA" id="ARBA00022989"/>
    </source>
</evidence>
<gene>
    <name evidence="8" type="ORF">FLP10_10010</name>
</gene>
<evidence type="ECO:0000256" key="1">
    <source>
        <dbReference type="ARBA" id="ARBA00004651"/>
    </source>
</evidence>
<sequence length="712" mass="75525">MTVTSEREPAPTATPARTTPRPIAFLARVPFTLALMAALLVVGIATGGLVRPITEADWYETFAYGAPSFADGRWWTVVTGTFLVITPWGYLILAVLVPLGVGWLELRRGSRAASAYFIGGQAIAVVGAAIVIAAFAEFGSTWAEGLVTQVDVGPSGGVMACLAAAGASLGSPWRSRALLVLTAFVLVSVLFLGSIADVEHAVAVGTVLLMNARSFTKPTLREQRFVAFVAIIALTAVQVLAALVPTRGPFGATYAGGMDLIDVLIDTVIVVVVATGLRRGYRAAWITTLVLAALNVLVGALAVVFIAHPDLLGGSSGAVDAGDFDDREGLAFAAATGFLWAVLLLWLLVCARAFRARLRRRLHGDHGADRPGARIEEARDVVQTTGGGVLSWMATWRDNRHFFGAPGTVVAYQTHQGVALVLGDPIAPPDELGEALAGFASAAERGGFIVCVFGASAAARDAMPRGWHALQIAEDTLVDLPGLEFTGKRWGAVRTSLNRAEREGVRFRFASLATEPRSVRAQIGAISEQWVGDKGLPEMRFTLGSIDEALDPAVRMALAETSDGTIEGFLSWLPVYAPGGSPRGWTLDLMRRRDGGFPPVMEFLIGSSALAFRDEGAQFLSLSGAPLAHSEELEGESSVERVLDRLGALLEPAYGFRSLHRFKQKFNPRAEPLYLLYGDGADLARIGVALVRAYLPDASVPQLVRAGLTMGG</sequence>
<dbReference type="InterPro" id="IPR016181">
    <property type="entry name" value="Acyl_CoA_acyltransferase"/>
</dbReference>
<protein>
    <submittedName>
        <fullName evidence="8">DUF2156 domain-containing protein</fullName>
    </submittedName>
</protein>
<dbReference type="RefSeq" id="WP_149160725.1">
    <property type="nucleotide sequence ID" value="NZ_CP043505.1"/>
</dbReference>
<name>A0A5C1YF00_9MICO</name>
<organism evidence="8 9">
    <name type="scientific">Agromyces intestinalis</name>
    <dbReference type="NCBI Taxonomy" id="2592652"/>
    <lineage>
        <taxon>Bacteria</taxon>
        <taxon>Bacillati</taxon>
        <taxon>Actinomycetota</taxon>
        <taxon>Actinomycetes</taxon>
        <taxon>Micrococcales</taxon>
        <taxon>Microbacteriaceae</taxon>
        <taxon>Agromyces</taxon>
    </lineage>
</organism>
<dbReference type="SUPFAM" id="SSF144091">
    <property type="entry name" value="Rhomboid-like"/>
    <property type="match status" value="1"/>
</dbReference>
<dbReference type="PANTHER" id="PTHR34697">
    <property type="entry name" value="PHOSPHATIDYLGLYCEROL LYSYLTRANSFERASE"/>
    <property type="match status" value="1"/>
</dbReference>
<dbReference type="InterPro" id="IPR051211">
    <property type="entry name" value="PG_lysyltransferase"/>
</dbReference>
<feature type="transmembrane region" description="Helical" evidence="6">
    <location>
        <begin position="178"/>
        <end position="204"/>
    </location>
</feature>
<dbReference type="AlphaFoldDB" id="A0A5C1YF00"/>
<feature type="transmembrane region" description="Helical" evidence="6">
    <location>
        <begin position="31"/>
        <end position="54"/>
    </location>
</feature>
<evidence type="ECO:0000313" key="9">
    <source>
        <dbReference type="Proteomes" id="UP000324678"/>
    </source>
</evidence>
<feature type="transmembrane region" description="Helical" evidence="6">
    <location>
        <begin position="256"/>
        <end position="277"/>
    </location>
</feature>
<dbReference type="InterPro" id="IPR035952">
    <property type="entry name" value="Rhomboid-like_sf"/>
</dbReference>
<feature type="transmembrane region" description="Helical" evidence="6">
    <location>
        <begin position="329"/>
        <end position="351"/>
    </location>
</feature>
<dbReference type="KEGG" id="ail:FLP10_10010"/>
<feature type="transmembrane region" description="Helical" evidence="6">
    <location>
        <begin position="284"/>
        <end position="309"/>
    </location>
</feature>
<keyword evidence="9" id="KW-1185">Reference proteome</keyword>
<dbReference type="PANTHER" id="PTHR34697:SF2">
    <property type="entry name" value="PHOSPHATIDYLGLYCEROL LYSYLTRANSFERASE"/>
    <property type="match status" value="1"/>
</dbReference>
<keyword evidence="5 6" id="KW-0472">Membrane</keyword>
<evidence type="ECO:0000256" key="3">
    <source>
        <dbReference type="ARBA" id="ARBA00022692"/>
    </source>
</evidence>
<reference evidence="8 9" key="1">
    <citation type="submission" date="2019-09" db="EMBL/GenBank/DDBJ databases">
        <title>Genome sequencing of strain KACC 19306.</title>
        <authorList>
            <person name="Heo J."/>
            <person name="Kim S.-J."/>
            <person name="Kim J.-S."/>
            <person name="Hong S.-B."/>
            <person name="Kwon S.-W."/>
        </authorList>
    </citation>
    <scope>NUCLEOTIDE SEQUENCE [LARGE SCALE GENOMIC DNA]</scope>
    <source>
        <strain evidence="8 9">KACC 19306</strain>
    </source>
</reference>
<feature type="transmembrane region" description="Helical" evidence="6">
    <location>
        <begin position="225"/>
        <end position="244"/>
    </location>
</feature>
<evidence type="ECO:0000313" key="8">
    <source>
        <dbReference type="EMBL" id="QEO14706.1"/>
    </source>
</evidence>
<feature type="transmembrane region" description="Helical" evidence="6">
    <location>
        <begin position="116"/>
        <end position="136"/>
    </location>
</feature>
<dbReference type="Pfam" id="PF09924">
    <property type="entry name" value="LPG_synthase_C"/>
    <property type="match status" value="1"/>
</dbReference>
<dbReference type="Proteomes" id="UP000324678">
    <property type="component" value="Chromosome"/>
</dbReference>
<keyword evidence="4 6" id="KW-1133">Transmembrane helix</keyword>
<keyword evidence="3 6" id="KW-0812">Transmembrane</keyword>
<evidence type="ECO:0000259" key="7">
    <source>
        <dbReference type="Pfam" id="PF09924"/>
    </source>
</evidence>
<dbReference type="OrthoDB" id="594838at2"/>
<evidence type="ECO:0000256" key="6">
    <source>
        <dbReference type="SAM" id="Phobius"/>
    </source>
</evidence>
<keyword evidence="2" id="KW-1003">Cell membrane</keyword>
<dbReference type="EMBL" id="CP043505">
    <property type="protein sequence ID" value="QEO14706.1"/>
    <property type="molecule type" value="Genomic_DNA"/>
</dbReference>
<feature type="transmembrane region" description="Helical" evidence="6">
    <location>
        <begin position="74"/>
        <end position="104"/>
    </location>
</feature>
<feature type="domain" description="Phosphatidylglycerol lysyltransferase C-terminal" evidence="7">
    <location>
        <begin position="385"/>
        <end position="677"/>
    </location>
</feature>
<dbReference type="GO" id="GO:0005886">
    <property type="term" value="C:plasma membrane"/>
    <property type="evidence" value="ECO:0007669"/>
    <property type="project" value="UniProtKB-SubCell"/>
</dbReference>
<dbReference type="SUPFAM" id="SSF55729">
    <property type="entry name" value="Acyl-CoA N-acyltransferases (Nat)"/>
    <property type="match status" value="1"/>
</dbReference>
<dbReference type="InterPro" id="IPR024320">
    <property type="entry name" value="LPG_synthase_C"/>
</dbReference>
<evidence type="ECO:0000256" key="2">
    <source>
        <dbReference type="ARBA" id="ARBA00022475"/>
    </source>
</evidence>
<proteinExistence type="predicted"/>
<dbReference type="GO" id="GO:0016755">
    <property type="term" value="F:aminoacyltransferase activity"/>
    <property type="evidence" value="ECO:0007669"/>
    <property type="project" value="TreeGrafter"/>
</dbReference>
<dbReference type="Gene3D" id="1.20.1540.10">
    <property type="entry name" value="Rhomboid-like"/>
    <property type="match status" value="1"/>
</dbReference>
<evidence type="ECO:0000256" key="5">
    <source>
        <dbReference type="ARBA" id="ARBA00023136"/>
    </source>
</evidence>
<comment type="subcellular location">
    <subcellularLocation>
        <location evidence="1">Cell membrane</location>
        <topology evidence="1">Multi-pass membrane protein</topology>
    </subcellularLocation>
</comment>
<accession>A0A5C1YF00</accession>